<dbReference type="PANTHER" id="PTHR13371:SF0">
    <property type="entry name" value="CENTROSOMAL PROTEIN OF 104 KDA"/>
    <property type="match status" value="1"/>
</dbReference>
<evidence type="ECO:0000313" key="5">
    <source>
        <dbReference type="EMBL" id="CAI9950660.1"/>
    </source>
</evidence>
<dbReference type="Pfam" id="PF21039">
    <property type="entry name" value="CEP104_ZnF"/>
    <property type="match status" value="1"/>
</dbReference>
<evidence type="ECO:0000259" key="3">
    <source>
        <dbReference type="Pfam" id="PF21038"/>
    </source>
</evidence>
<feature type="domain" description="Centrosomal protein CEP104 Zn finger" evidence="4">
    <location>
        <begin position="791"/>
        <end position="898"/>
    </location>
</feature>
<dbReference type="Pfam" id="PF21038">
    <property type="entry name" value="CEP104_N"/>
    <property type="match status" value="1"/>
</dbReference>
<feature type="domain" description="Centrosomal protein CEP104 N-terminal" evidence="3">
    <location>
        <begin position="36"/>
        <end position="146"/>
    </location>
</feature>
<proteinExistence type="predicted"/>
<dbReference type="EMBL" id="CATOUU010000816">
    <property type="protein sequence ID" value="CAI9950660.1"/>
    <property type="molecule type" value="Genomic_DNA"/>
</dbReference>
<dbReference type="InterPro" id="IPR048739">
    <property type="entry name" value="CEP104_N"/>
</dbReference>
<gene>
    <name evidence="5" type="ORF">HINF_LOCUS38305</name>
    <name evidence="6" type="ORF">HINF_LOCUS56882</name>
</gene>
<dbReference type="Proteomes" id="UP001642409">
    <property type="component" value="Unassembled WGS sequence"/>
</dbReference>
<dbReference type="AlphaFoldDB" id="A0AA86QF41"/>
<sequence>MAQQDPILALSVYDVSSYDPAYPPQIVLQGNPLSPGWRTAINAQMPSHITIQLADGLCELSMVQFVTHETLIPASVEILVSQQCPPVDWTRLGHVKMGEQKITRARDRKTFKFKINAKLIKFQINQVLGHSENTTGQISLASIVVRGQKIQEAQPEPEEQQNEHIQRGDKYKAELQIMKTEAIKANQFLQANRYKLAYQKISDLQTAIEQLETKKAAAINREDYVAAHTMKESIEQLQAILGNKLEDLVCILNGEEIPKPPEPKKAAYVQPVAQAQQVQAQAQVQVQGNEQRMQSPAMQNGSEAVVQQPKQVINMSEDLSKAIPVQKQEDSNIPHGEKPLVNVEANQEFKLSDEEKAQYEEEARQRALQMKKKKELELKRKRGEAVDEEEEVEDKKQAKQNIPEGQHQTRFNQDKFAFQQQMDLLTTNWNKDATPPPRTLPAELERSVEVSILRGNGFNDTFLNLAGSKNVDHVLDAILFMICCLKLDMVKYSESSIALVNMIGQNVNVSLFAFANQLVCFAYQSLLIKYAPSSVQAFKISFDFPNVDTELVNQKDNALIYAEMTIKFVNKQKIDVEKALIQAMGRQVQAFNTECQQLWQQMIARVAAQQKRVKATAINMLATLASFVCFPILNLTSTLVKKQNIDRISQLKPNEQNFTNNKYFSIIEARATALSAILKINYSLTPQIIPQLMELIKWVFPTATKAEFKKSMLDIIVLLYETEAAAELIQILNQCIKNSALYKQIQKQCSDSDQERGGRARVSYVDQDGGRLILDGQQQYDQIQTDFPPGTCQFCLWESTDPSNPDVLWSHLMKDCPCCCVCPACHLVVEIPVLPEHMCSECQQRNQYQFKLKACPKCRTVVDEKGYNEHVGSCQAVLIGDQAQCPLCNILLKDTEDALDHYAEKRCEANPRCTERLRKIVETKVNDSKPQNNDE</sequence>
<feature type="coiled-coil region" evidence="1">
    <location>
        <begin position="194"/>
        <end position="221"/>
    </location>
</feature>
<dbReference type="PANTHER" id="PTHR13371">
    <property type="entry name" value="GLYCINE-, GLUTAMATE-, THIENYLCYCLOHEXYLPIPERIDINE-BINDING PROTEIN"/>
    <property type="match status" value="1"/>
</dbReference>
<keyword evidence="1" id="KW-0175">Coiled coil</keyword>
<protein>
    <submittedName>
        <fullName evidence="5">Glutamate</fullName>
    </submittedName>
    <submittedName>
        <fullName evidence="6">Thienylcyclohexylpiperidine-binding protein</fullName>
    </submittedName>
</protein>
<dbReference type="InterPro" id="IPR052607">
    <property type="entry name" value="CEP104-like"/>
</dbReference>
<evidence type="ECO:0000256" key="2">
    <source>
        <dbReference type="SAM" id="MobiDB-lite"/>
    </source>
</evidence>
<accession>A0AA86QF41</accession>
<organism evidence="5">
    <name type="scientific">Hexamita inflata</name>
    <dbReference type="NCBI Taxonomy" id="28002"/>
    <lineage>
        <taxon>Eukaryota</taxon>
        <taxon>Metamonada</taxon>
        <taxon>Diplomonadida</taxon>
        <taxon>Hexamitidae</taxon>
        <taxon>Hexamitinae</taxon>
        <taxon>Hexamita</taxon>
    </lineage>
</organism>
<comment type="caution">
    <text evidence="5">The sequence shown here is derived from an EMBL/GenBank/DDBJ whole genome shotgun (WGS) entry which is preliminary data.</text>
</comment>
<evidence type="ECO:0000313" key="7">
    <source>
        <dbReference type="Proteomes" id="UP001642409"/>
    </source>
</evidence>
<reference evidence="5" key="1">
    <citation type="submission" date="2023-06" db="EMBL/GenBank/DDBJ databases">
        <authorList>
            <person name="Kurt Z."/>
        </authorList>
    </citation>
    <scope>NUCLEOTIDE SEQUENCE</scope>
</reference>
<dbReference type="InterPro" id="IPR048738">
    <property type="entry name" value="CEP104_Znf"/>
</dbReference>
<keyword evidence="7" id="KW-1185">Reference proteome</keyword>
<dbReference type="InterPro" id="IPR008979">
    <property type="entry name" value="Galactose-bd-like_sf"/>
</dbReference>
<dbReference type="EMBL" id="CAXDID020000310">
    <property type="protein sequence ID" value="CAL6074768.1"/>
    <property type="molecule type" value="Genomic_DNA"/>
</dbReference>
<dbReference type="SUPFAM" id="SSF49785">
    <property type="entry name" value="Galactose-binding domain-like"/>
    <property type="match status" value="1"/>
</dbReference>
<evidence type="ECO:0000256" key="1">
    <source>
        <dbReference type="SAM" id="Coils"/>
    </source>
</evidence>
<reference evidence="6 7" key="2">
    <citation type="submission" date="2024-07" db="EMBL/GenBank/DDBJ databases">
        <authorList>
            <person name="Akdeniz Z."/>
        </authorList>
    </citation>
    <scope>NUCLEOTIDE SEQUENCE [LARGE SCALE GENOMIC DNA]</scope>
</reference>
<evidence type="ECO:0000313" key="6">
    <source>
        <dbReference type="EMBL" id="CAL6074768.1"/>
    </source>
</evidence>
<dbReference type="GO" id="GO:0005929">
    <property type="term" value="C:cilium"/>
    <property type="evidence" value="ECO:0007669"/>
    <property type="project" value="TreeGrafter"/>
</dbReference>
<name>A0AA86QF41_9EUKA</name>
<evidence type="ECO:0000259" key="4">
    <source>
        <dbReference type="Pfam" id="PF21039"/>
    </source>
</evidence>
<feature type="region of interest" description="Disordered" evidence="2">
    <location>
        <begin position="380"/>
        <end position="402"/>
    </location>
</feature>
<dbReference type="Gene3D" id="2.60.120.260">
    <property type="entry name" value="Galactose-binding domain-like"/>
    <property type="match status" value="1"/>
</dbReference>